<evidence type="ECO:0000256" key="6">
    <source>
        <dbReference type="RuleBase" id="RU368003"/>
    </source>
</evidence>
<keyword evidence="9" id="KW-1185">Reference proteome</keyword>
<dbReference type="Pfam" id="PF04000">
    <property type="entry name" value="Sas10_Utp3"/>
    <property type="match status" value="1"/>
</dbReference>
<organism evidence="8 9">
    <name type="scientific">Wallemia hederae</name>
    <dbReference type="NCBI Taxonomy" id="1540922"/>
    <lineage>
        <taxon>Eukaryota</taxon>
        <taxon>Fungi</taxon>
        <taxon>Dikarya</taxon>
        <taxon>Basidiomycota</taxon>
        <taxon>Wallemiomycotina</taxon>
        <taxon>Wallemiomycetes</taxon>
        <taxon>Wallemiales</taxon>
        <taxon>Wallemiaceae</taxon>
        <taxon>Wallemia</taxon>
    </lineage>
</organism>
<feature type="region of interest" description="Disordered" evidence="7">
    <location>
        <begin position="111"/>
        <end position="197"/>
    </location>
</feature>
<dbReference type="Proteomes" id="UP000310189">
    <property type="component" value="Unassembled WGS sequence"/>
</dbReference>
<accession>A0A4T0FD54</accession>
<feature type="compositionally biased region" description="Low complexity" evidence="7">
    <location>
        <begin position="138"/>
        <end position="152"/>
    </location>
</feature>
<dbReference type="GO" id="GO:0005730">
    <property type="term" value="C:nucleolus"/>
    <property type="evidence" value="ECO:0007669"/>
    <property type="project" value="TreeGrafter"/>
</dbReference>
<gene>
    <name evidence="8" type="ORF">E3P99_04074</name>
</gene>
<dbReference type="PANTHER" id="PTHR15341">
    <property type="entry name" value="SUN-COR STEROID HORMONE RECEPTOR CO-REPRESSOR"/>
    <property type="match status" value="1"/>
</dbReference>
<proteinExistence type="inferred from homology"/>
<comment type="similarity">
    <text evidence="2 6">Belongs to the C1D family.</text>
</comment>
<evidence type="ECO:0000313" key="8">
    <source>
        <dbReference type="EMBL" id="TIA85105.1"/>
    </source>
</evidence>
<dbReference type="InterPro" id="IPR011082">
    <property type="entry name" value="Exosome-assoc_fac/DNA_repair"/>
</dbReference>
<evidence type="ECO:0000256" key="1">
    <source>
        <dbReference type="ARBA" id="ARBA00004123"/>
    </source>
</evidence>
<name>A0A4T0FD54_9BASI</name>
<dbReference type="GO" id="GO:0000460">
    <property type="term" value="P:maturation of 5.8S rRNA"/>
    <property type="evidence" value="ECO:0007669"/>
    <property type="project" value="TreeGrafter"/>
</dbReference>
<dbReference type="AlphaFoldDB" id="A0A4T0FD54"/>
<evidence type="ECO:0000256" key="4">
    <source>
        <dbReference type="ARBA" id="ARBA00022884"/>
    </source>
</evidence>
<evidence type="ECO:0000256" key="3">
    <source>
        <dbReference type="ARBA" id="ARBA00022552"/>
    </source>
</evidence>
<dbReference type="EMBL" id="SPNW01000123">
    <property type="protein sequence ID" value="TIA85105.1"/>
    <property type="molecule type" value="Genomic_DNA"/>
</dbReference>
<keyword evidence="3 6" id="KW-0698">rRNA processing</keyword>
<comment type="function">
    <text evidence="6">Required for exosome-dependent processing of pre-rRNA and small nucleolar RNA (snRNA) precursors. Involved in processing of 35S pre-rRNA at the A0, A1 and A2 sites.</text>
</comment>
<keyword evidence="5 6" id="KW-0539">Nucleus</keyword>
<keyword evidence="4 6" id="KW-0694">RNA-binding</keyword>
<protein>
    <recommendedName>
        <fullName evidence="6">Exosome complex protein</fullName>
    </recommendedName>
</protein>
<sequence>MDQYTQFSAQLSDFNKILKSITGDKSLEEYLGELDSLKQAELQANLSYFIQDLVYILLNLRGVDTTEHPISNELNRIKLQFQKIKHAQNPQQKMQVDKPAADRFIKAALQLEQQQQQAQQQSQQQPQHIKFDDEAGDKTAAPAPAAPATTDAAPKKSAKNKKKRSSDTQDPPNQEPSASSSSQSKKSKKQKKTSKQK</sequence>
<evidence type="ECO:0000256" key="5">
    <source>
        <dbReference type="ARBA" id="ARBA00023242"/>
    </source>
</evidence>
<comment type="subcellular location">
    <subcellularLocation>
        <location evidence="1 6">Nucleus</location>
    </subcellularLocation>
</comment>
<dbReference type="GO" id="GO:0000178">
    <property type="term" value="C:exosome (RNase complex)"/>
    <property type="evidence" value="ECO:0007669"/>
    <property type="project" value="TreeGrafter"/>
</dbReference>
<comment type="caution">
    <text evidence="8">The sequence shown here is derived from an EMBL/GenBank/DDBJ whole genome shotgun (WGS) entry which is preliminary data.</text>
</comment>
<dbReference type="InterPro" id="IPR007146">
    <property type="entry name" value="Sas10/Utp3/C1D"/>
</dbReference>
<evidence type="ECO:0000256" key="7">
    <source>
        <dbReference type="SAM" id="MobiDB-lite"/>
    </source>
</evidence>
<feature type="compositionally biased region" description="Low complexity" evidence="7">
    <location>
        <begin position="111"/>
        <end position="127"/>
    </location>
</feature>
<dbReference type="GO" id="GO:0010468">
    <property type="term" value="P:regulation of gene expression"/>
    <property type="evidence" value="ECO:0007669"/>
    <property type="project" value="TreeGrafter"/>
</dbReference>
<feature type="compositionally biased region" description="Basic residues" evidence="7">
    <location>
        <begin position="185"/>
        <end position="197"/>
    </location>
</feature>
<dbReference type="OrthoDB" id="1421013at2759"/>
<evidence type="ECO:0000313" key="9">
    <source>
        <dbReference type="Proteomes" id="UP000310189"/>
    </source>
</evidence>
<evidence type="ECO:0000256" key="2">
    <source>
        <dbReference type="ARBA" id="ARBA00009154"/>
    </source>
</evidence>
<dbReference type="GO" id="GO:0003723">
    <property type="term" value="F:RNA binding"/>
    <property type="evidence" value="ECO:0007669"/>
    <property type="project" value="UniProtKB-UniRule"/>
</dbReference>
<reference evidence="8 9" key="1">
    <citation type="submission" date="2019-03" db="EMBL/GenBank/DDBJ databases">
        <title>Sequencing 23 genomes of Wallemia ichthyophaga.</title>
        <authorList>
            <person name="Gostincar C."/>
        </authorList>
    </citation>
    <scope>NUCLEOTIDE SEQUENCE [LARGE SCALE GENOMIC DNA]</scope>
    <source>
        <strain evidence="8 9">EXF-5753</strain>
    </source>
</reference>
<dbReference type="GO" id="GO:0003677">
    <property type="term" value="F:DNA binding"/>
    <property type="evidence" value="ECO:0007669"/>
    <property type="project" value="TreeGrafter"/>
</dbReference>
<dbReference type="PANTHER" id="PTHR15341:SF3">
    <property type="entry name" value="NUCLEAR NUCLEIC ACID-BINDING PROTEIN C1D"/>
    <property type="match status" value="1"/>
</dbReference>